<proteinExistence type="predicted"/>
<evidence type="ECO:0000256" key="1">
    <source>
        <dbReference type="ARBA" id="ARBA00004141"/>
    </source>
</evidence>
<feature type="transmembrane region" description="Helical" evidence="9">
    <location>
        <begin position="825"/>
        <end position="850"/>
    </location>
</feature>
<evidence type="ECO:0000256" key="7">
    <source>
        <dbReference type="ARBA" id="ARBA00023136"/>
    </source>
</evidence>
<feature type="transmembrane region" description="Helical" evidence="9">
    <location>
        <begin position="747"/>
        <end position="770"/>
    </location>
</feature>
<feature type="transmembrane region" description="Helical" evidence="9">
    <location>
        <begin position="1748"/>
        <end position="1774"/>
    </location>
</feature>
<keyword evidence="2" id="KW-0813">Transport</keyword>
<gene>
    <name evidence="11" type="ORF">THAOC_29910</name>
</gene>
<feature type="domain" description="ABC transporter" evidence="10">
    <location>
        <begin position="1115"/>
        <end position="1383"/>
    </location>
</feature>
<dbReference type="Gene3D" id="3.40.50.300">
    <property type="entry name" value="P-loop containing nucleotide triphosphate hydrolases"/>
    <property type="match status" value="2"/>
</dbReference>
<keyword evidence="6 9" id="KW-1133">Transmembrane helix</keyword>
<evidence type="ECO:0000313" key="12">
    <source>
        <dbReference type="Proteomes" id="UP000266841"/>
    </source>
</evidence>
<keyword evidence="7 9" id="KW-0472">Membrane</keyword>
<comment type="caution">
    <text evidence="11">The sequence shown here is derived from an EMBL/GenBank/DDBJ whole genome shotgun (WGS) entry which is preliminary data.</text>
</comment>
<dbReference type="OrthoDB" id="46162at2759"/>
<feature type="region of interest" description="Disordered" evidence="8">
    <location>
        <begin position="339"/>
        <end position="363"/>
    </location>
</feature>
<dbReference type="InterPro" id="IPR003593">
    <property type="entry name" value="AAA+_ATPase"/>
</dbReference>
<feature type="region of interest" description="Disordered" evidence="8">
    <location>
        <begin position="209"/>
        <end position="228"/>
    </location>
</feature>
<sequence length="1818" mass="199460">MSALAAGLCLLRGKPPCFVAGTLSHHAAAFAQHRPRTPPYRCRHSDGILERSRRRARRRATRSAKLRMIAEGVEGHDVATATGPTTATRYTIDDSVCPPTDPERLRDIVEKHVCSLPSFWRSKPVAGHTRRAFDECLDWIRASASNMREDGERVGVVLDSGCGTVGRPPEQEQGVPPPAGRARRGERQRHAGPGRAGRLLEVHDRLGRVEGTMRGPSSLPPLPEPVPQGEQAEIPVLLLAVLPLPDDDARHGRRGRRRRRGGEADGQVELEGVPERVPGRRDGLRRDRRGPRPVAGARRGRRGGRVEDRGGRGSRGRLRAEGPVRLDRGDVEPITNFEAKDKGSADRNMTEDSSSLETPLLADGSILDRTLESSGEPKTTAGYTLSFDNLSVHVPGRKKKWYHTLGRPLQYVLEEYAGLSIAERDPLFALNNVSGLLASGELCLVLGSNDESKSTLLRSLCGRLSEQDKQSGTIALNGLPMTESYQGFRRMCPYVGPGDNDHSPVLTVRETFEFARRCTASDDTSEATIKTDVDSLMRILGLDHVADTVVGDENLRGISGGQKRRVTVGEMMLDRLSKFCMMENITDGLSSNDSNKLIQDLADGCRKNGMSAFVSLLQPSDEMVEKFDKLLILSSGGDMLYFGSCDRDLLRSIFLSPDNPDGDKGSIADLVLQASLDKTGEMENAIRQRFEESSTAAQLTAAISKLRRTSAKGMGVEDLLPHDYPNSFGYRFKVISERRMKLIGRNAVTWTRIVIALLFGLVIGSLFAGTPNNLVGALSKNGYIFLHCFIVLMLSAAVTLPSCFRERTTLFKHRSAEFYDSTSSYISLLLTDAPLSILEAILLALVSYFWVGMRGGAGHFFYFMGMLIALECAGQALGRLLCGLYRKQVTANSMSSVIILVFGTVGGFMPSYTFIPPILRWLSWVTPVSYAFEGLMLNEFHGNIFESVIMGSSGNEAAPVPIGGNQWLQGYDLPRASFSDSVTGVQAFDIFMVFLFAFVYDLLGQNTIERSWCHHQVRRPQSTVRRSFDIKMSAQKAESAESDAQSPLVEESWPSTLIGSNISCKVSLLHLNCNSILYLPFIYLDRADDVPLKSKSAGLNIRKAIRKITVRLAGKKVSDSARAGSAVDAEEATAATRITLLNEVNVEFKRGRMTCLMGTSGAGKTTLLDVLAGYKTGGQITGEILISGRPKDAATWRKIAGYAEQQDILNPYLSVLETLRFTAECRLPKGKDRDSVVNRVLSLMDLTEWKDYVIGHEKDGEGLPKHARKRLTIAIQLVSLPKILFLDEVRRRAHSPEVLSLSLAQSFFSGLGTNAASTVMNAVRAATDAMGLITLATIHQPSKTIFNSFDDVLFLTKGGRVSYMGSRENLYDYFSKLTEREFSVKSNPADFCLGVLADMSPVDAQRAFADSSTNLDLLKSIEGETERAKTTDPPKVSKERPNHPLSEMWLLTKRHAIVQWRNPSYCFMRMSSSAIMSLFLAVLFFGDKSLYALATPNEESANGLGGLSVMLSVILMGKGGMDFLLVRIASFCLLTDQHISKDFLSPSRQCPKGGSGRTVTNELGGNDYHLDLGKILEGVQIPENLFVFDGGNLTQREQLAGLLSLVAEIPDGTNPDSSRLPALVNCTLSSGCFSNEENGLAAEFIDCYLFSGLFSDPPCTDEFNSVLETANMTSLTECFVSEDNPYFEETILASSTDNQLIDRRSSSVSNGRTLDSIPGLKPDEPIAHFLPKGALEDILETVKSLSGIAAFVFNVIDNGINIPGDLILAVFGWATFSLEDGFTAPWKWYYCMFAVAIFLAGIEAFKLASVQFIVWTKR</sequence>
<dbReference type="SMART" id="SM00382">
    <property type="entry name" value="AAA"/>
    <property type="match status" value="1"/>
</dbReference>
<feature type="transmembrane region" description="Helical" evidence="9">
    <location>
        <begin position="1466"/>
        <end position="1486"/>
    </location>
</feature>
<keyword evidence="5" id="KW-0067">ATP-binding</keyword>
<dbReference type="Pfam" id="PF01061">
    <property type="entry name" value="ABC2_membrane"/>
    <property type="match status" value="1"/>
</dbReference>
<comment type="subcellular location">
    <subcellularLocation>
        <location evidence="1">Membrane</location>
        <topology evidence="1">Multi-pass membrane protein</topology>
    </subcellularLocation>
</comment>
<feature type="compositionally biased region" description="Basic and acidic residues" evidence="8">
    <location>
        <begin position="339"/>
        <end position="350"/>
    </location>
</feature>
<dbReference type="eggNOG" id="KOG0065">
    <property type="taxonomic scope" value="Eukaryota"/>
</dbReference>
<feature type="transmembrane region" description="Helical" evidence="9">
    <location>
        <begin position="782"/>
        <end position="804"/>
    </location>
</feature>
<evidence type="ECO:0000256" key="9">
    <source>
        <dbReference type="SAM" id="Phobius"/>
    </source>
</evidence>
<dbReference type="InterPro" id="IPR027417">
    <property type="entry name" value="P-loop_NTPase"/>
</dbReference>
<feature type="transmembrane region" description="Helical" evidence="9">
    <location>
        <begin position="862"/>
        <end position="885"/>
    </location>
</feature>
<dbReference type="InterPro" id="IPR017871">
    <property type="entry name" value="ABC_transporter-like_CS"/>
</dbReference>
<dbReference type="GO" id="GO:0016887">
    <property type="term" value="F:ATP hydrolysis activity"/>
    <property type="evidence" value="ECO:0007669"/>
    <property type="project" value="InterPro"/>
</dbReference>
<evidence type="ECO:0000256" key="6">
    <source>
        <dbReference type="ARBA" id="ARBA00022989"/>
    </source>
</evidence>
<evidence type="ECO:0000259" key="10">
    <source>
        <dbReference type="PROSITE" id="PS50893"/>
    </source>
</evidence>
<dbReference type="InterPro" id="IPR013525">
    <property type="entry name" value="ABC2_TM"/>
</dbReference>
<dbReference type="GO" id="GO:0005524">
    <property type="term" value="F:ATP binding"/>
    <property type="evidence" value="ECO:0007669"/>
    <property type="project" value="UniProtKB-KW"/>
</dbReference>
<feature type="transmembrane region" description="Helical" evidence="9">
    <location>
        <begin position="1506"/>
        <end position="1534"/>
    </location>
</feature>
<dbReference type="Proteomes" id="UP000266841">
    <property type="component" value="Unassembled WGS sequence"/>
</dbReference>
<reference evidence="11 12" key="1">
    <citation type="journal article" date="2012" name="Genome Biol.">
        <title>Genome and low-iron response of an oceanic diatom adapted to chronic iron limitation.</title>
        <authorList>
            <person name="Lommer M."/>
            <person name="Specht M."/>
            <person name="Roy A.S."/>
            <person name="Kraemer L."/>
            <person name="Andreson R."/>
            <person name="Gutowska M.A."/>
            <person name="Wolf J."/>
            <person name="Bergner S.V."/>
            <person name="Schilhabel M.B."/>
            <person name="Klostermeier U.C."/>
            <person name="Beiko R.G."/>
            <person name="Rosenstiel P."/>
            <person name="Hippler M."/>
            <person name="Laroche J."/>
        </authorList>
    </citation>
    <scope>NUCLEOTIDE SEQUENCE [LARGE SCALE GENOMIC DNA]</scope>
    <source>
        <strain evidence="11 12">CCMP1005</strain>
    </source>
</reference>
<keyword evidence="3 9" id="KW-0812">Transmembrane</keyword>
<dbReference type="InterPro" id="IPR003439">
    <property type="entry name" value="ABC_transporter-like_ATP-bd"/>
</dbReference>
<feature type="region of interest" description="Disordered" evidence="8">
    <location>
        <begin position="164"/>
        <end position="196"/>
    </location>
</feature>
<feature type="region of interest" description="Disordered" evidence="8">
    <location>
        <begin position="246"/>
        <end position="326"/>
    </location>
</feature>
<keyword evidence="4" id="KW-0547">Nucleotide-binding</keyword>
<dbReference type="SUPFAM" id="SSF52540">
    <property type="entry name" value="P-loop containing nucleoside triphosphate hydrolases"/>
    <property type="match status" value="2"/>
</dbReference>
<dbReference type="Pfam" id="PF19055">
    <property type="entry name" value="ABC2_membrane_7"/>
    <property type="match status" value="1"/>
</dbReference>
<name>K0RCN4_THAOC</name>
<feature type="compositionally biased region" description="Basic residues" evidence="8">
    <location>
        <begin position="251"/>
        <end position="260"/>
    </location>
</feature>
<dbReference type="EMBL" id="AGNL01042500">
    <property type="protein sequence ID" value="EJK50970.1"/>
    <property type="molecule type" value="Genomic_DNA"/>
</dbReference>
<protein>
    <recommendedName>
        <fullName evidence="10">ABC transporter domain-containing protein</fullName>
    </recommendedName>
</protein>
<evidence type="ECO:0000256" key="2">
    <source>
        <dbReference type="ARBA" id="ARBA00022448"/>
    </source>
</evidence>
<organism evidence="11 12">
    <name type="scientific">Thalassiosira oceanica</name>
    <name type="common">Marine diatom</name>
    <dbReference type="NCBI Taxonomy" id="159749"/>
    <lineage>
        <taxon>Eukaryota</taxon>
        <taxon>Sar</taxon>
        <taxon>Stramenopiles</taxon>
        <taxon>Ochrophyta</taxon>
        <taxon>Bacillariophyta</taxon>
        <taxon>Coscinodiscophyceae</taxon>
        <taxon>Thalassiosirophycidae</taxon>
        <taxon>Thalassiosirales</taxon>
        <taxon>Thalassiosiraceae</taxon>
        <taxon>Thalassiosira</taxon>
    </lineage>
</organism>
<feature type="transmembrane region" description="Helical" evidence="9">
    <location>
        <begin position="897"/>
        <end position="915"/>
    </location>
</feature>
<evidence type="ECO:0000256" key="8">
    <source>
        <dbReference type="SAM" id="MobiDB-lite"/>
    </source>
</evidence>
<dbReference type="PANTHER" id="PTHR19241">
    <property type="entry name" value="ATP-BINDING CASSETTE TRANSPORTER"/>
    <property type="match status" value="1"/>
</dbReference>
<dbReference type="PROSITE" id="PS50893">
    <property type="entry name" value="ABC_TRANSPORTER_2"/>
    <property type="match status" value="1"/>
</dbReference>
<keyword evidence="12" id="KW-1185">Reference proteome</keyword>
<dbReference type="GO" id="GO:0140359">
    <property type="term" value="F:ABC-type transporter activity"/>
    <property type="evidence" value="ECO:0007669"/>
    <property type="project" value="InterPro"/>
</dbReference>
<dbReference type="GO" id="GO:0016020">
    <property type="term" value="C:membrane"/>
    <property type="evidence" value="ECO:0007669"/>
    <property type="project" value="UniProtKB-SubCell"/>
</dbReference>
<accession>K0RCN4</accession>
<evidence type="ECO:0000256" key="4">
    <source>
        <dbReference type="ARBA" id="ARBA00022741"/>
    </source>
</evidence>
<evidence type="ECO:0000313" key="11">
    <source>
        <dbReference type="EMBL" id="EJK50970.1"/>
    </source>
</evidence>
<feature type="compositionally biased region" description="Basic and acidic residues" evidence="8">
    <location>
        <begin position="273"/>
        <end position="285"/>
    </location>
</feature>
<dbReference type="PROSITE" id="PS00211">
    <property type="entry name" value="ABC_TRANSPORTER_1"/>
    <property type="match status" value="1"/>
</dbReference>
<dbReference type="InterPro" id="IPR043926">
    <property type="entry name" value="ABCG_dom"/>
</dbReference>
<evidence type="ECO:0000256" key="3">
    <source>
        <dbReference type="ARBA" id="ARBA00022692"/>
    </source>
</evidence>
<evidence type="ECO:0000256" key="5">
    <source>
        <dbReference type="ARBA" id="ARBA00022840"/>
    </source>
</evidence>
<feature type="transmembrane region" description="Helical" evidence="9">
    <location>
        <begin position="984"/>
        <end position="1003"/>
    </location>
</feature>
<feature type="transmembrane region" description="Helical" evidence="9">
    <location>
        <begin position="1786"/>
        <end position="1808"/>
    </location>
</feature>
<dbReference type="Pfam" id="PF00005">
    <property type="entry name" value="ABC_tran"/>
    <property type="match status" value="2"/>
</dbReference>